<dbReference type="AlphaFoldDB" id="A0A9P4JRX2"/>
<proteinExistence type="predicted"/>
<dbReference type="EMBL" id="ML993881">
    <property type="protein sequence ID" value="KAF2204242.1"/>
    <property type="molecule type" value="Genomic_DNA"/>
</dbReference>
<name>A0A9P4JRX2_9PLEO</name>
<organism evidence="3 4">
    <name type="scientific">Delitschia confertaspora ATCC 74209</name>
    <dbReference type="NCBI Taxonomy" id="1513339"/>
    <lineage>
        <taxon>Eukaryota</taxon>
        <taxon>Fungi</taxon>
        <taxon>Dikarya</taxon>
        <taxon>Ascomycota</taxon>
        <taxon>Pezizomycotina</taxon>
        <taxon>Dothideomycetes</taxon>
        <taxon>Pleosporomycetidae</taxon>
        <taxon>Pleosporales</taxon>
        <taxon>Delitschiaceae</taxon>
        <taxon>Delitschia</taxon>
    </lineage>
</organism>
<dbReference type="InterPro" id="IPR013087">
    <property type="entry name" value="Znf_C2H2_type"/>
</dbReference>
<feature type="non-terminal residue" evidence="3">
    <location>
        <position position="118"/>
    </location>
</feature>
<keyword evidence="4" id="KW-1185">Reference proteome</keyword>
<feature type="domain" description="C2H2-type" evidence="2">
    <location>
        <begin position="52"/>
        <end position="86"/>
    </location>
</feature>
<gene>
    <name evidence="3" type="ORF">GQ43DRAFT_438141</name>
</gene>
<evidence type="ECO:0000256" key="1">
    <source>
        <dbReference type="SAM" id="MobiDB-lite"/>
    </source>
</evidence>
<feature type="compositionally biased region" description="Low complexity" evidence="1">
    <location>
        <begin position="1"/>
        <end position="17"/>
    </location>
</feature>
<comment type="caution">
    <text evidence="3">The sequence shown here is derived from an EMBL/GenBank/DDBJ whole genome shotgun (WGS) entry which is preliminary data.</text>
</comment>
<dbReference type="OrthoDB" id="5305647at2759"/>
<feature type="domain" description="C2H2-type" evidence="2">
    <location>
        <begin position="90"/>
        <end position="118"/>
    </location>
</feature>
<dbReference type="SMART" id="SM00355">
    <property type="entry name" value="ZnF_C2H2"/>
    <property type="match status" value="2"/>
</dbReference>
<evidence type="ECO:0000313" key="4">
    <source>
        <dbReference type="Proteomes" id="UP000799536"/>
    </source>
</evidence>
<protein>
    <recommendedName>
        <fullName evidence="2">C2H2-type domain-containing protein</fullName>
    </recommendedName>
</protein>
<sequence>MPSRWSSPDSSRSSSTSDESEYNGDTHQHVELSGDDYQSLRVELSRRGIGNYKCPHSKTCKKGGWKDGDFVVFKQNSAFKAHLQKHEKPFKCDLPGCNNRSGFARLDQLQRHKQKVQH</sequence>
<feature type="region of interest" description="Disordered" evidence="1">
    <location>
        <begin position="1"/>
        <end position="37"/>
    </location>
</feature>
<reference evidence="3" key="1">
    <citation type="journal article" date="2020" name="Stud. Mycol.">
        <title>101 Dothideomycetes genomes: a test case for predicting lifestyles and emergence of pathogens.</title>
        <authorList>
            <person name="Haridas S."/>
            <person name="Albert R."/>
            <person name="Binder M."/>
            <person name="Bloem J."/>
            <person name="Labutti K."/>
            <person name="Salamov A."/>
            <person name="Andreopoulos B."/>
            <person name="Baker S."/>
            <person name="Barry K."/>
            <person name="Bills G."/>
            <person name="Bluhm B."/>
            <person name="Cannon C."/>
            <person name="Castanera R."/>
            <person name="Culley D."/>
            <person name="Daum C."/>
            <person name="Ezra D."/>
            <person name="Gonzalez J."/>
            <person name="Henrissat B."/>
            <person name="Kuo A."/>
            <person name="Liang C."/>
            <person name="Lipzen A."/>
            <person name="Lutzoni F."/>
            <person name="Magnuson J."/>
            <person name="Mondo S."/>
            <person name="Nolan M."/>
            <person name="Ohm R."/>
            <person name="Pangilinan J."/>
            <person name="Park H.-J."/>
            <person name="Ramirez L."/>
            <person name="Alfaro M."/>
            <person name="Sun H."/>
            <person name="Tritt A."/>
            <person name="Yoshinaga Y."/>
            <person name="Zwiers L.-H."/>
            <person name="Turgeon B."/>
            <person name="Goodwin S."/>
            <person name="Spatafora J."/>
            <person name="Crous P."/>
            <person name="Grigoriev I."/>
        </authorList>
    </citation>
    <scope>NUCLEOTIDE SEQUENCE</scope>
    <source>
        <strain evidence="3">ATCC 74209</strain>
    </source>
</reference>
<accession>A0A9P4JRX2</accession>
<dbReference type="Proteomes" id="UP000799536">
    <property type="component" value="Unassembled WGS sequence"/>
</dbReference>
<evidence type="ECO:0000259" key="2">
    <source>
        <dbReference type="SMART" id="SM00355"/>
    </source>
</evidence>
<evidence type="ECO:0000313" key="3">
    <source>
        <dbReference type="EMBL" id="KAF2204242.1"/>
    </source>
</evidence>
<dbReference type="Gene3D" id="3.30.160.60">
    <property type="entry name" value="Classic Zinc Finger"/>
    <property type="match status" value="1"/>
</dbReference>